<dbReference type="Pfam" id="PF15112">
    <property type="entry name" value="DUF4559"/>
    <property type="match status" value="1"/>
</dbReference>
<evidence type="ECO:0000256" key="4">
    <source>
        <dbReference type="SAM" id="MobiDB-lite"/>
    </source>
</evidence>
<evidence type="ECO:0000256" key="1">
    <source>
        <dbReference type="ARBA" id="ARBA00022741"/>
    </source>
</evidence>
<sequence length="1503" mass="172231">MHADPTKQFRPCPNGICDDVRDEIIKFHRYKLPSWKNTSADQWASNHWEIAKCYMPPDGYIGVTSILSTDFNGFISVLLNCKLFDSKMSFSIAPPKPCAQCLLSEARDIGKVVRHSPNCKVSSNELNNFFVTLIDLLNDPKALAQDQNAQQAVRKLKQLQNDCLNISVVEISHLLSEAQVAVIKAEQVSDESNKKMKIYIEKCEKTLEDHMKQLTQLSKQQLNEHSRLCTENAERKIEQCTQSNNEHSKRELDERLEICIEKSKNKIIQTTNKCHDDLEKCSQKCTERCTNTLDEWTYVRTLYSRTELDEHTQKCTENSKYDFDQHTLKCVDLIQKSERKQEPTYTEAAADFLQNLIEHYEGKLSHVPVSPLKPNHDQSLSNMYATPAIHRIKIEKNGTRTKTDHVQTYKDLLYTDNRLHRRIFVEGEPGKGKTTFAAKLLLDWCKNNISSSEHKTHFHDITTLGTFKFMFHVSLRDSINEREVLKMIEEQIIDEIYGNEERKTIHKLLYEIMKKETCLVVEDGLDEWTCSAGNNALPLMVACHKNCITLITTRPWKMTDERIKNSQIDCLLEIEGVHDPFALSKNVLECLYSGDLDTKHDAFRVYIKENDLGDLILTPMLLTLVVSLWVDETYLTGSACEIYCILLESLLKKANGKGEYFDTANFKCFENTKHIKPNMENIEALSSAAFHLLFAVENKSSLVFTDQTLSKYLSKEQKVFALTSGIISERKTSTLSHRPSTCSFIHKSVQEFLAALHIARHDDVIDDVLPAYFNRVGRVYFEISQVFKFLCGLNLRAGHSLSLTLDTHYRQFKRLSEIYSDDLQDIIINGHLEAKANKLCDAGVNLKLSYFDLCIDDERDAIKYILKKNKYNIQSLQYGTHLESEFNFDDMLSSSAHCLKELIICRSSKKLLTAENNNKYLVFDISSFPNLEVLRISEPVPVTLIAKNEVRNITTLTLKCKCEDLDLQSYQNITQLKLGTRVLCVPNSLRNLPNLKRLKLKCQYKGLDLSSYNCLRNVYIGRNVTLSPNTLHHLPYLKKLTLKCKYDGLDLTTCHNLTNLQIDGHVTLFPNALRNLSNLQHIYLSCICEGLDLSQCHKLTNIYCNETVSLLPNSISNNINLTDLILSCQYDGLDLSPCPNLKVIELCKHVSLLPASLRDIRNITRLKLCCTYDMLDLSSCQNITELELEENVTLLPFSLNCTQTLNHVNLKCKYEELDLSLCQHLTYIELNEQVTVLPNSLHSLQNITCIILKCKYNGLDLSMCKNLLGLQLGSEVTVLPNTIRHIGNLQLLELKCKYVDLDLSVCHNLQRISLGEQVTLLSNTLPNLYNLLLLQIDCRCDRLDLAESCHSLRQLNLCEKVTLVPNTLRGMCNLHFLHLRCSYDGLDFSNFPRLMIIDLGEHVTWFNTEYLRENAIWVYNLIQLQSLMNTNDDDSADEEDEETEIYNNLDDDDEEEEEEEEMEDVEQEEDDDFDGLFGYSDSLSVVSSDSLLSLSGSDDYDGQ</sequence>
<dbReference type="PROSITE" id="PS50837">
    <property type="entry name" value="NACHT"/>
    <property type="match status" value="1"/>
</dbReference>
<reference evidence="6" key="1">
    <citation type="journal article" date="2019" name="bioRxiv">
        <title>The Genome of the Zebra Mussel, Dreissena polymorpha: A Resource for Invasive Species Research.</title>
        <authorList>
            <person name="McCartney M.A."/>
            <person name="Auch B."/>
            <person name="Kono T."/>
            <person name="Mallez S."/>
            <person name="Zhang Y."/>
            <person name="Obille A."/>
            <person name="Becker A."/>
            <person name="Abrahante J.E."/>
            <person name="Garbe J."/>
            <person name="Badalamenti J.P."/>
            <person name="Herman A."/>
            <person name="Mangelson H."/>
            <person name="Liachko I."/>
            <person name="Sullivan S."/>
            <person name="Sone E.D."/>
            <person name="Koren S."/>
            <person name="Silverstein K.A.T."/>
            <person name="Beckman K.B."/>
            <person name="Gohl D.M."/>
        </authorList>
    </citation>
    <scope>NUCLEOTIDE SEQUENCE</scope>
    <source>
        <strain evidence="6">Duluth1</strain>
        <tissue evidence="6">Whole animal</tissue>
    </source>
</reference>
<keyword evidence="2" id="KW-0067">ATP-binding</keyword>
<gene>
    <name evidence="6" type="ORF">DPMN_190148</name>
</gene>
<dbReference type="PANTHER" id="PTHR46312">
    <property type="entry name" value="NACHT DOMAIN-CONTAINING PROTEIN"/>
    <property type="match status" value="1"/>
</dbReference>
<comment type="caution">
    <text evidence="6">The sequence shown here is derived from an EMBL/GenBank/DDBJ whole genome shotgun (WGS) entry which is preliminary data.</text>
</comment>
<keyword evidence="7" id="KW-1185">Reference proteome</keyword>
<feature type="region of interest" description="Disordered" evidence="4">
    <location>
        <begin position="1430"/>
        <end position="1481"/>
    </location>
</feature>
<dbReference type="InterPro" id="IPR032675">
    <property type="entry name" value="LRR_dom_sf"/>
</dbReference>
<evidence type="ECO:0000259" key="5">
    <source>
        <dbReference type="PROSITE" id="PS50837"/>
    </source>
</evidence>
<dbReference type="SUPFAM" id="SSF52047">
    <property type="entry name" value="RNI-like"/>
    <property type="match status" value="1"/>
</dbReference>
<name>A0A9D4DWT6_DREPO</name>
<feature type="compositionally biased region" description="Acidic residues" evidence="4">
    <location>
        <begin position="1431"/>
        <end position="1474"/>
    </location>
</feature>
<evidence type="ECO:0000313" key="6">
    <source>
        <dbReference type="EMBL" id="KAH3755452.1"/>
    </source>
</evidence>
<dbReference type="InterPro" id="IPR027897">
    <property type="entry name" value="DUF4559"/>
</dbReference>
<keyword evidence="3" id="KW-0175">Coiled coil</keyword>
<evidence type="ECO:0000313" key="7">
    <source>
        <dbReference type="Proteomes" id="UP000828390"/>
    </source>
</evidence>
<dbReference type="InterPro" id="IPR007111">
    <property type="entry name" value="NACHT_NTPase"/>
</dbReference>
<accession>A0A9D4DWT6</accession>
<evidence type="ECO:0000256" key="2">
    <source>
        <dbReference type="ARBA" id="ARBA00022840"/>
    </source>
</evidence>
<feature type="coiled-coil region" evidence="3">
    <location>
        <begin position="200"/>
        <end position="250"/>
    </location>
</feature>
<feature type="domain" description="NACHT" evidence="5">
    <location>
        <begin position="421"/>
        <end position="527"/>
    </location>
</feature>
<keyword evidence="1" id="KW-0547">Nucleotide-binding</keyword>
<dbReference type="EMBL" id="JAIWYP010000010">
    <property type="protein sequence ID" value="KAH3755452.1"/>
    <property type="molecule type" value="Genomic_DNA"/>
</dbReference>
<proteinExistence type="predicted"/>
<organism evidence="6 7">
    <name type="scientific">Dreissena polymorpha</name>
    <name type="common">Zebra mussel</name>
    <name type="synonym">Mytilus polymorpha</name>
    <dbReference type="NCBI Taxonomy" id="45954"/>
    <lineage>
        <taxon>Eukaryota</taxon>
        <taxon>Metazoa</taxon>
        <taxon>Spiralia</taxon>
        <taxon>Lophotrochozoa</taxon>
        <taxon>Mollusca</taxon>
        <taxon>Bivalvia</taxon>
        <taxon>Autobranchia</taxon>
        <taxon>Heteroconchia</taxon>
        <taxon>Euheterodonta</taxon>
        <taxon>Imparidentia</taxon>
        <taxon>Neoheterodontei</taxon>
        <taxon>Myida</taxon>
        <taxon>Dreissenoidea</taxon>
        <taxon>Dreissenidae</taxon>
        <taxon>Dreissena</taxon>
    </lineage>
</organism>
<dbReference type="Pfam" id="PF05729">
    <property type="entry name" value="NACHT"/>
    <property type="match status" value="1"/>
</dbReference>
<dbReference type="Gene3D" id="3.40.50.300">
    <property type="entry name" value="P-loop containing nucleotide triphosphate hydrolases"/>
    <property type="match status" value="1"/>
</dbReference>
<reference evidence="6" key="2">
    <citation type="submission" date="2020-11" db="EMBL/GenBank/DDBJ databases">
        <authorList>
            <person name="McCartney M.A."/>
            <person name="Auch B."/>
            <person name="Kono T."/>
            <person name="Mallez S."/>
            <person name="Becker A."/>
            <person name="Gohl D.M."/>
            <person name="Silverstein K.A.T."/>
            <person name="Koren S."/>
            <person name="Bechman K.B."/>
            <person name="Herman A."/>
            <person name="Abrahante J.E."/>
            <person name="Garbe J."/>
        </authorList>
    </citation>
    <scope>NUCLEOTIDE SEQUENCE</scope>
    <source>
        <strain evidence="6">Duluth1</strain>
        <tissue evidence="6">Whole animal</tissue>
    </source>
</reference>
<dbReference type="GO" id="GO:0005524">
    <property type="term" value="F:ATP binding"/>
    <property type="evidence" value="ECO:0007669"/>
    <property type="project" value="UniProtKB-KW"/>
</dbReference>
<dbReference type="Gene3D" id="3.80.10.10">
    <property type="entry name" value="Ribonuclease Inhibitor"/>
    <property type="match status" value="1"/>
</dbReference>
<dbReference type="Proteomes" id="UP000828390">
    <property type="component" value="Unassembled WGS sequence"/>
</dbReference>
<dbReference type="InterPro" id="IPR027417">
    <property type="entry name" value="P-loop_NTPase"/>
</dbReference>
<protein>
    <recommendedName>
        <fullName evidence="5">NACHT domain-containing protein</fullName>
    </recommendedName>
</protein>
<dbReference type="SUPFAM" id="SSF52540">
    <property type="entry name" value="P-loop containing nucleoside triphosphate hydrolases"/>
    <property type="match status" value="1"/>
</dbReference>
<dbReference type="PANTHER" id="PTHR46312:SF2">
    <property type="entry name" value="NUCLEOTIDE-BINDING OLIGOMERIZATION DOMAIN-CONTAINING PROTEIN 2-LIKE"/>
    <property type="match status" value="1"/>
</dbReference>
<evidence type="ECO:0000256" key="3">
    <source>
        <dbReference type="SAM" id="Coils"/>
    </source>
</evidence>